<proteinExistence type="predicted"/>
<dbReference type="AlphaFoldDB" id="A0A127A0N3"/>
<dbReference type="EMBL" id="CP014518">
    <property type="protein sequence ID" value="AMM32883.1"/>
    <property type="molecule type" value="Genomic_DNA"/>
</dbReference>
<feature type="compositionally biased region" description="Gly residues" evidence="1">
    <location>
        <begin position="185"/>
        <end position="195"/>
    </location>
</feature>
<sequence length="340" mass="35990">MMRVMDLAAVAAELYARPPGAFTAARNDRVKQLRREGHRELAQRVARLAKPSVSAWAVNALAVGRPGALGDLVSLGTQLREAQEDLDPARLRALSKDRTHLLPEAVAAARAAAGEAGVAVSDAAAAEIEQTLRAAMGDEQASRAVQSGLLVRALEGNGLEPVDLSGAVAVPEVLGGPSAPRGGPTQPGGRLGGTSNGDTGRRDSTVRTDSGERSKDVAGQRRTQEAKRKAEEERRRAEQLRREERAEAEADRDEAAQALDEAQAELAGTERDAADAAARARRLADELGSLRARITELEDDLAAAQREAAAAERARGLAARLVERELRAVTKAQERLAALD</sequence>
<dbReference type="KEGG" id="satk:SA2016_2214"/>
<protein>
    <submittedName>
        <fullName evidence="2">Uncharacterized protein</fullName>
    </submittedName>
</protein>
<accession>A0A127A0N3</accession>
<evidence type="ECO:0000313" key="3">
    <source>
        <dbReference type="Proteomes" id="UP000070134"/>
    </source>
</evidence>
<organism evidence="2 3">
    <name type="scientific">Sinomonas atrocyanea</name>
    <dbReference type="NCBI Taxonomy" id="37927"/>
    <lineage>
        <taxon>Bacteria</taxon>
        <taxon>Bacillati</taxon>
        <taxon>Actinomycetota</taxon>
        <taxon>Actinomycetes</taxon>
        <taxon>Micrococcales</taxon>
        <taxon>Micrococcaceae</taxon>
        <taxon>Sinomonas</taxon>
    </lineage>
</organism>
<keyword evidence="3" id="KW-1185">Reference proteome</keyword>
<feature type="region of interest" description="Disordered" evidence="1">
    <location>
        <begin position="173"/>
        <end position="256"/>
    </location>
</feature>
<name>A0A127A0N3_9MICC</name>
<dbReference type="PATRIC" id="fig|37927.3.peg.2273"/>
<evidence type="ECO:0000313" key="2">
    <source>
        <dbReference type="EMBL" id="AMM32883.1"/>
    </source>
</evidence>
<dbReference type="Proteomes" id="UP000070134">
    <property type="component" value="Chromosome"/>
</dbReference>
<feature type="compositionally biased region" description="Basic and acidic residues" evidence="1">
    <location>
        <begin position="199"/>
        <end position="255"/>
    </location>
</feature>
<dbReference type="STRING" id="37927.SA2016_2214"/>
<reference evidence="2 3" key="1">
    <citation type="submission" date="2016-02" db="EMBL/GenBank/DDBJ databases">
        <title>Complete genome of Sinomonas atrocyanea KCTC 3377.</title>
        <authorList>
            <person name="Kim K.M."/>
        </authorList>
    </citation>
    <scope>NUCLEOTIDE SEQUENCE [LARGE SCALE GENOMIC DNA]</scope>
    <source>
        <strain evidence="2 3">KCTC 3377</strain>
    </source>
</reference>
<evidence type="ECO:0000256" key="1">
    <source>
        <dbReference type="SAM" id="MobiDB-lite"/>
    </source>
</evidence>
<gene>
    <name evidence="2" type="ORF">SA2016_2214</name>
</gene>